<keyword evidence="2" id="KW-1185">Reference proteome</keyword>
<gene>
    <name evidence="1" type="ordered locus">Pyrfu_1850</name>
</gene>
<protein>
    <submittedName>
        <fullName evidence="1">Uncharacterized protein</fullName>
    </submittedName>
</protein>
<evidence type="ECO:0000313" key="1">
    <source>
        <dbReference type="EMBL" id="AEM39703.1"/>
    </source>
</evidence>
<proteinExistence type="predicted"/>
<evidence type="ECO:0000313" key="2">
    <source>
        <dbReference type="Proteomes" id="UP000001037"/>
    </source>
</evidence>
<sequence length="354" mass="38388">MPLYHWPGWIQDGVVLQLEFLVEKEEPLRVMRVVMRGFEFRTPAVAVNPVLAVRGGHGAPAYRVTLAPRDTAGSVVERLKGRLARLASNGPALVESVIDFSLCGECRRIEALLLKLGEAVASECPDMLYCLPPIVLGVRSDLLLDAYMALLEGYWGAGGAGTSLPLYDTSVAEKILSESRGGILVLDAGRRGWATLAATLRLVRGVKSSLVYVVNAYRGSGLPRPAYDLAFFVLGIDVLGYSKPSVKQLAAIHSSRYGVRPSGLEPGKLVYVRGGEDVNKAAPVVMERVAALARQGLNPLDILRALCENEECERLLKEVAKVVGLDETVPHSNRNARTYNEWYTARVHPATSAG</sequence>
<dbReference type="InParanoid" id="G0ECY3"/>
<reference evidence="1 2" key="1">
    <citation type="journal article" date="2011" name="Stand. Genomic Sci.">
        <title>Complete genome sequence of the hyperthermophilic chemolithoautotroph Pyrolobus fumarii type strain (1A).</title>
        <authorList>
            <person name="Anderson I."/>
            <person name="Goker M."/>
            <person name="Nolan M."/>
            <person name="Lucas S."/>
            <person name="Hammon N."/>
            <person name="Deshpande S."/>
            <person name="Cheng J.F."/>
            <person name="Tapia R."/>
            <person name="Han C."/>
            <person name="Goodwin L."/>
            <person name="Pitluck S."/>
            <person name="Huntemann M."/>
            <person name="Liolios K."/>
            <person name="Ivanova N."/>
            <person name="Pagani I."/>
            <person name="Mavromatis K."/>
            <person name="Ovchinikova G."/>
            <person name="Pati A."/>
            <person name="Chen A."/>
            <person name="Palaniappan K."/>
            <person name="Land M."/>
            <person name="Hauser L."/>
            <person name="Brambilla E.M."/>
            <person name="Huber H."/>
            <person name="Yasawong M."/>
            <person name="Rohde M."/>
            <person name="Spring S."/>
            <person name="Abt B."/>
            <person name="Sikorski J."/>
            <person name="Wirth R."/>
            <person name="Detter J.C."/>
            <person name="Woyke T."/>
            <person name="Bristow J."/>
            <person name="Eisen J.A."/>
            <person name="Markowitz V."/>
            <person name="Hugenholtz P."/>
            <person name="Kyrpides N.C."/>
            <person name="Klenk H.P."/>
            <person name="Lapidus A."/>
        </authorList>
    </citation>
    <scope>NUCLEOTIDE SEQUENCE [LARGE SCALE GENOMIC DNA]</scope>
    <source>
        <strain evidence="2">DSM 11204 / 1A</strain>
    </source>
</reference>
<dbReference type="Proteomes" id="UP000001037">
    <property type="component" value="Chromosome"/>
</dbReference>
<dbReference type="AlphaFoldDB" id="G0ECY3"/>
<dbReference type="HOGENOM" id="CLU_782159_0_0_2"/>
<name>G0ECY3_PYRF1</name>
<dbReference type="STRING" id="694429.Pyrfu_1850"/>
<accession>G0ECY3</accession>
<dbReference type="KEGG" id="pfm:Pyrfu_1850"/>
<organism evidence="1 2">
    <name type="scientific">Pyrolobus fumarii (strain DSM 11204 / 1A)</name>
    <dbReference type="NCBI Taxonomy" id="694429"/>
    <lineage>
        <taxon>Archaea</taxon>
        <taxon>Thermoproteota</taxon>
        <taxon>Thermoprotei</taxon>
        <taxon>Desulfurococcales</taxon>
        <taxon>Pyrodictiaceae</taxon>
        <taxon>Pyrolobus</taxon>
    </lineage>
</organism>
<dbReference type="EMBL" id="CP002838">
    <property type="protein sequence ID" value="AEM39703.1"/>
    <property type="molecule type" value="Genomic_DNA"/>
</dbReference>